<name>A0A4T2BLC0_9MICO</name>
<dbReference type="InterPro" id="IPR000485">
    <property type="entry name" value="AsnC-type_HTH_dom"/>
</dbReference>
<dbReference type="InterPro" id="IPR019885">
    <property type="entry name" value="Tscrpt_reg_HTH_AsnC-type_CS"/>
</dbReference>
<dbReference type="EMBL" id="QYRT01000055">
    <property type="protein sequence ID" value="TIH30106.1"/>
    <property type="molecule type" value="Genomic_DNA"/>
</dbReference>
<dbReference type="RefSeq" id="WP_136643586.1">
    <property type="nucleotide sequence ID" value="NZ_QYRT01000055.1"/>
</dbReference>
<evidence type="ECO:0000256" key="3">
    <source>
        <dbReference type="ARBA" id="ARBA00023163"/>
    </source>
</evidence>
<dbReference type="InterPro" id="IPR036390">
    <property type="entry name" value="WH_DNA-bd_sf"/>
</dbReference>
<dbReference type="Gene3D" id="1.10.10.10">
    <property type="entry name" value="Winged helix-like DNA-binding domain superfamily/Winged helix DNA-binding domain"/>
    <property type="match status" value="1"/>
</dbReference>
<evidence type="ECO:0000313" key="6">
    <source>
        <dbReference type="Proteomes" id="UP000306192"/>
    </source>
</evidence>
<dbReference type="GO" id="GO:0005829">
    <property type="term" value="C:cytosol"/>
    <property type="evidence" value="ECO:0007669"/>
    <property type="project" value="TreeGrafter"/>
</dbReference>
<dbReference type="InterPro" id="IPR036388">
    <property type="entry name" value="WH-like_DNA-bd_sf"/>
</dbReference>
<dbReference type="Gene3D" id="3.30.70.920">
    <property type="match status" value="1"/>
</dbReference>
<keyword evidence="1" id="KW-0805">Transcription regulation</keyword>
<dbReference type="PROSITE" id="PS00519">
    <property type="entry name" value="HTH_ASNC_1"/>
    <property type="match status" value="1"/>
</dbReference>
<feature type="domain" description="HTH asnC-type" evidence="4">
    <location>
        <begin position="10"/>
        <end position="70"/>
    </location>
</feature>
<comment type="caution">
    <text evidence="5">The sequence shown here is derived from an EMBL/GenBank/DDBJ whole genome shotgun (WGS) entry which is preliminary data.</text>
</comment>
<evidence type="ECO:0000259" key="4">
    <source>
        <dbReference type="PROSITE" id="PS50956"/>
    </source>
</evidence>
<organism evidence="5 6">
    <name type="scientific">Subtercola vilae</name>
    <dbReference type="NCBI Taxonomy" id="2056433"/>
    <lineage>
        <taxon>Bacteria</taxon>
        <taxon>Bacillati</taxon>
        <taxon>Actinomycetota</taxon>
        <taxon>Actinomycetes</taxon>
        <taxon>Micrococcales</taxon>
        <taxon>Microbacteriaceae</taxon>
        <taxon>Subtercola</taxon>
    </lineage>
</organism>
<dbReference type="Proteomes" id="UP000306192">
    <property type="component" value="Unassembled WGS sequence"/>
</dbReference>
<protein>
    <submittedName>
        <fullName evidence="5">Lrp/AsnC family transcriptional regulator</fullName>
    </submittedName>
</protein>
<dbReference type="PROSITE" id="PS50956">
    <property type="entry name" value="HTH_ASNC_2"/>
    <property type="match status" value="1"/>
</dbReference>
<dbReference type="GO" id="GO:0043565">
    <property type="term" value="F:sequence-specific DNA binding"/>
    <property type="evidence" value="ECO:0007669"/>
    <property type="project" value="InterPro"/>
</dbReference>
<dbReference type="GO" id="GO:0043200">
    <property type="term" value="P:response to amino acid"/>
    <property type="evidence" value="ECO:0007669"/>
    <property type="project" value="TreeGrafter"/>
</dbReference>
<gene>
    <name evidence="5" type="ORF">D4765_17445</name>
</gene>
<keyword evidence="2" id="KW-0238">DNA-binding</keyword>
<reference evidence="5 6" key="1">
    <citation type="journal article" date="2019" name="Microorganisms">
        <title>Systematic Affiliation and Genome Analysis of Subtercola vilae DB165(T) with Particular Emphasis on Cold Adaptation of an Isolate from a High-Altitude Cold Volcano Lake.</title>
        <authorList>
            <person name="Villalobos A.S."/>
            <person name="Wiese J."/>
            <person name="Imhoff J.F."/>
            <person name="Dorador C."/>
            <person name="Keller A."/>
            <person name="Hentschel U."/>
        </authorList>
    </citation>
    <scope>NUCLEOTIDE SEQUENCE [LARGE SCALE GENOMIC DNA]</scope>
    <source>
        <strain evidence="5 6">DB165</strain>
    </source>
</reference>
<dbReference type="SMART" id="SM00344">
    <property type="entry name" value="HTH_ASNC"/>
    <property type="match status" value="1"/>
</dbReference>
<accession>A0A4T2BLC0</accession>
<keyword evidence="6" id="KW-1185">Reference proteome</keyword>
<dbReference type="InterPro" id="IPR011008">
    <property type="entry name" value="Dimeric_a/b-barrel"/>
</dbReference>
<proteinExistence type="predicted"/>
<evidence type="ECO:0000313" key="5">
    <source>
        <dbReference type="EMBL" id="TIH30106.1"/>
    </source>
</evidence>
<dbReference type="PANTHER" id="PTHR30154">
    <property type="entry name" value="LEUCINE-RESPONSIVE REGULATORY PROTEIN"/>
    <property type="match status" value="1"/>
</dbReference>
<dbReference type="Pfam" id="PF01037">
    <property type="entry name" value="AsnC_trans_reg"/>
    <property type="match status" value="1"/>
</dbReference>
<dbReference type="SUPFAM" id="SSF54909">
    <property type="entry name" value="Dimeric alpha+beta barrel"/>
    <property type="match status" value="1"/>
</dbReference>
<evidence type="ECO:0000256" key="1">
    <source>
        <dbReference type="ARBA" id="ARBA00023015"/>
    </source>
</evidence>
<dbReference type="Pfam" id="PF13404">
    <property type="entry name" value="HTH_AsnC-type"/>
    <property type="match status" value="1"/>
</dbReference>
<dbReference type="PANTHER" id="PTHR30154:SF34">
    <property type="entry name" value="TRANSCRIPTIONAL REGULATOR AZLB"/>
    <property type="match status" value="1"/>
</dbReference>
<dbReference type="InterPro" id="IPR019888">
    <property type="entry name" value="Tscrpt_reg_AsnC-like"/>
</dbReference>
<dbReference type="PRINTS" id="PR00033">
    <property type="entry name" value="HTHASNC"/>
</dbReference>
<keyword evidence="3" id="KW-0804">Transcription</keyword>
<dbReference type="AlphaFoldDB" id="A0A4T2BLC0"/>
<dbReference type="SUPFAM" id="SSF46785">
    <property type="entry name" value="Winged helix' DNA-binding domain"/>
    <property type="match status" value="1"/>
</dbReference>
<evidence type="ECO:0000256" key="2">
    <source>
        <dbReference type="ARBA" id="ARBA00023125"/>
    </source>
</evidence>
<dbReference type="OrthoDB" id="7501856at2"/>
<sequence length="155" mass="16459">MSHRASPTSLDDTSRSIVELLQADGRRSYSDLGKEVGLSEAAVRQRVQRLTDSGAMQIVAIADPAQLGFRRQALVGLACSGDTVAIADALSLLNSVTSVAHTAGRFDLMIEVICESDGALISVLNDDVRSIAGVESTETFVYLAVRKQSHGRAGR</sequence>
<dbReference type="InterPro" id="IPR019887">
    <property type="entry name" value="Tscrpt_reg_AsnC/Lrp_C"/>
</dbReference>